<comment type="similarity">
    <text evidence="9">Belongs to the TRAFAC class myosin-kinesin ATPase superfamily. Kinesin family.</text>
</comment>
<dbReference type="InterPro" id="IPR019821">
    <property type="entry name" value="Kinesin_motor_CS"/>
</dbReference>
<dbReference type="GO" id="GO:0005737">
    <property type="term" value="C:cytoplasm"/>
    <property type="evidence" value="ECO:0007669"/>
    <property type="project" value="TreeGrafter"/>
</dbReference>
<dbReference type="GO" id="GO:0030674">
    <property type="term" value="F:protein-macromolecule adaptor activity"/>
    <property type="evidence" value="ECO:0007669"/>
    <property type="project" value="TreeGrafter"/>
</dbReference>
<feature type="coiled-coil region" evidence="10">
    <location>
        <begin position="1540"/>
        <end position="1567"/>
    </location>
</feature>
<gene>
    <name evidence="13" type="ORF">HK099_001916</name>
</gene>
<dbReference type="GO" id="GO:0010506">
    <property type="term" value="P:regulation of autophagy"/>
    <property type="evidence" value="ECO:0007669"/>
    <property type="project" value="TreeGrafter"/>
</dbReference>
<keyword evidence="7 9" id="KW-0505">Motor protein</keyword>
<dbReference type="PROSITE" id="PS50067">
    <property type="entry name" value="KINESIN_MOTOR_2"/>
    <property type="match status" value="1"/>
</dbReference>
<keyword evidence="3" id="KW-0677">Repeat</keyword>
<evidence type="ECO:0000256" key="5">
    <source>
        <dbReference type="ARBA" id="ARBA00022840"/>
    </source>
</evidence>
<dbReference type="GO" id="GO:0007018">
    <property type="term" value="P:microtubule-based movement"/>
    <property type="evidence" value="ECO:0007669"/>
    <property type="project" value="InterPro"/>
</dbReference>
<name>A0AAD5U7H0_9FUNG</name>
<dbReference type="InterPro" id="IPR001680">
    <property type="entry name" value="WD40_rpt"/>
</dbReference>
<feature type="coiled-coil region" evidence="10">
    <location>
        <begin position="2281"/>
        <end position="2343"/>
    </location>
</feature>
<dbReference type="SMART" id="SM00129">
    <property type="entry name" value="KISc"/>
    <property type="match status" value="1"/>
</dbReference>
<dbReference type="PANTHER" id="PTHR12848:SF16">
    <property type="entry name" value="REGULATORY-ASSOCIATED PROTEIN OF MTOR"/>
    <property type="match status" value="1"/>
</dbReference>
<dbReference type="GO" id="GO:0030307">
    <property type="term" value="P:positive regulation of cell growth"/>
    <property type="evidence" value="ECO:0007669"/>
    <property type="project" value="TreeGrafter"/>
</dbReference>
<proteinExistence type="inferred from homology"/>
<keyword evidence="5 9" id="KW-0067">ATP-binding</keyword>
<evidence type="ECO:0000256" key="1">
    <source>
        <dbReference type="ARBA" id="ARBA00009257"/>
    </source>
</evidence>
<evidence type="ECO:0000256" key="2">
    <source>
        <dbReference type="ARBA" id="ARBA00022574"/>
    </source>
</evidence>
<dbReference type="GO" id="GO:0008017">
    <property type="term" value="F:microtubule binding"/>
    <property type="evidence" value="ECO:0007669"/>
    <property type="project" value="InterPro"/>
</dbReference>
<evidence type="ECO:0000256" key="4">
    <source>
        <dbReference type="ARBA" id="ARBA00022741"/>
    </source>
</evidence>
<dbReference type="PROSITE" id="PS00411">
    <property type="entry name" value="KINESIN_MOTOR_1"/>
    <property type="match status" value="1"/>
</dbReference>
<evidence type="ECO:0000256" key="9">
    <source>
        <dbReference type="PROSITE-ProRule" id="PRU00283"/>
    </source>
</evidence>
<dbReference type="GO" id="GO:0009267">
    <property type="term" value="P:cellular response to starvation"/>
    <property type="evidence" value="ECO:0007669"/>
    <property type="project" value="TreeGrafter"/>
</dbReference>
<dbReference type="FunFam" id="3.40.850.10:FF:000026">
    <property type="entry name" value="Centromere-associated protein E"/>
    <property type="match status" value="1"/>
</dbReference>
<dbReference type="SUPFAM" id="SSF50978">
    <property type="entry name" value="WD40 repeat-like"/>
    <property type="match status" value="1"/>
</dbReference>
<dbReference type="Proteomes" id="UP001211065">
    <property type="component" value="Unassembled WGS sequence"/>
</dbReference>
<feature type="binding site" evidence="9">
    <location>
        <begin position="1286"/>
        <end position="1293"/>
    </location>
    <ligand>
        <name>ATP</name>
        <dbReference type="ChEBI" id="CHEBI:30616"/>
    </ligand>
</feature>
<dbReference type="Pfam" id="PF00400">
    <property type="entry name" value="WD40"/>
    <property type="match status" value="1"/>
</dbReference>
<dbReference type="InterPro" id="IPR011989">
    <property type="entry name" value="ARM-like"/>
</dbReference>
<dbReference type="SUPFAM" id="SSF48371">
    <property type="entry name" value="ARM repeat"/>
    <property type="match status" value="1"/>
</dbReference>
<accession>A0AAD5U7H0</accession>
<feature type="coiled-coil region" evidence="10">
    <location>
        <begin position="2819"/>
        <end position="2849"/>
    </location>
</feature>
<keyword evidence="4 9" id="KW-0547">Nucleotide-binding</keyword>
<evidence type="ECO:0000313" key="13">
    <source>
        <dbReference type="EMBL" id="KAJ3227460.1"/>
    </source>
</evidence>
<feature type="region of interest" description="Disordered" evidence="11">
    <location>
        <begin position="777"/>
        <end position="798"/>
    </location>
</feature>
<dbReference type="GO" id="GO:0042327">
    <property type="term" value="P:positive regulation of phosphorylation"/>
    <property type="evidence" value="ECO:0007669"/>
    <property type="project" value="UniProtKB-ARBA"/>
</dbReference>
<dbReference type="GO" id="GO:0031929">
    <property type="term" value="P:TOR signaling"/>
    <property type="evidence" value="ECO:0007669"/>
    <property type="project" value="InterPro"/>
</dbReference>
<dbReference type="GO" id="GO:0000226">
    <property type="term" value="P:microtubule cytoskeleton organization"/>
    <property type="evidence" value="ECO:0007669"/>
    <property type="project" value="UniProtKB-ARBA"/>
</dbReference>
<feature type="coiled-coil region" evidence="10">
    <location>
        <begin position="2583"/>
        <end position="2638"/>
    </location>
</feature>
<dbReference type="InterPro" id="IPR036961">
    <property type="entry name" value="Kinesin_motor_dom_sf"/>
</dbReference>
<dbReference type="GO" id="GO:0043515">
    <property type="term" value="F:kinetochore binding"/>
    <property type="evidence" value="ECO:0007669"/>
    <property type="project" value="UniProtKB-ARBA"/>
</dbReference>
<keyword evidence="14" id="KW-1185">Reference proteome</keyword>
<dbReference type="GO" id="GO:0000278">
    <property type="term" value="P:mitotic cell cycle"/>
    <property type="evidence" value="ECO:0007669"/>
    <property type="project" value="UniProtKB-ARBA"/>
</dbReference>
<dbReference type="CDD" id="cd01374">
    <property type="entry name" value="KISc_CENP_E"/>
    <property type="match status" value="1"/>
</dbReference>
<evidence type="ECO:0000256" key="6">
    <source>
        <dbReference type="ARBA" id="ARBA00023054"/>
    </source>
</evidence>
<evidence type="ECO:0000256" key="10">
    <source>
        <dbReference type="SAM" id="Coils"/>
    </source>
</evidence>
<dbReference type="InterPro" id="IPR004083">
    <property type="entry name" value="Raptor"/>
</dbReference>
<dbReference type="InterPro" id="IPR001752">
    <property type="entry name" value="Kinesin_motor_dom"/>
</dbReference>
<dbReference type="GO" id="GO:0031931">
    <property type="term" value="C:TORC1 complex"/>
    <property type="evidence" value="ECO:0007669"/>
    <property type="project" value="InterPro"/>
</dbReference>
<dbReference type="GO" id="GO:0008608">
    <property type="term" value="P:attachment of spindle microtubules to kinetochore"/>
    <property type="evidence" value="ECO:0007669"/>
    <property type="project" value="UniProtKB-ARBA"/>
</dbReference>
<keyword evidence="6 10" id="KW-0175">Coiled coil</keyword>
<dbReference type="Gene3D" id="1.25.10.10">
    <property type="entry name" value="Leucine-rich Repeat Variant"/>
    <property type="match status" value="1"/>
</dbReference>
<dbReference type="GO" id="GO:0140694">
    <property type="term" value="P:membraneless organelle assembly"/>
    <property type="evidence" value="ECO:0007669"/>
    <property type="project" value="UniProtKB-ARBA"/>
</dbReference>
<dbReference type="GO" id="GO:0071230">
    <property type="term" value="P:cellular response to amino acid stimulus"/>
    <property type="evidence" value="ECO:0007669"/>
    <property type="project" value="TreeGrafter"/>
</dbReference>
<dbReference type="PRINTS" id="PR01547">
    <property type="entry name" value="YEAST176DUF"/>
</dbReference>
<protein>
    <recommendedName>
        <fullName evidence="12">Kinesin motor domain-containing protein</fullName>
    </recommendedName>
</protein>
<feature type="coiled-coil region" evidence="10">
    <location>
        <begin position="2189"/>
        <end position="2241"/>
    </location>
</feature>
<dbReference type="Pfam" id="PF00225">
    <property type="entry name" value="Kinesin"/>
    <property type="match status" value="1"/>
</dbReference>
<feature type="region of interest" description="Disordered" evidence="11">
    <location>
        <begin position="848"/>
        <end position="869"/>
    </location>
</feature>
<evidence type="ECO:0000259" key="12">
    <source>
        <dbReference type="PROSITE" id="PS50067"/>
    </source>
</evidence>
<keyword evidence="2 8" id="KW-0853">WD repeat</keyword>
<organism evidence="13 14">
    <name type="scientific">Clydaea vesicula</name>
    <dbReference type="NCBI Taxonomy" id="447962"/>
    <lineage>
        <taxon>Eukaryota</taxon>
        <taxon>Fungi</taxon>
        <taxon>Fungi incertae sedis</taxon>
        <taxon>Chytridiomycota</taxon>
        <taxon>Chytridiomycota incertae sedis</taxon>
        <taxon>Chytridiomycetes</taxon>
        <taxon>Lobulomycetales</taxon>
        <taxon>Lobulomycetaceae</taxon>
        <taxon>Clydaea</taxon>
    </lineage>
</organism>
<dbReference type="GO" id="GO:0033044">
    <property type="term" value="P:regulation of chromosome organization"/>
    <property type="evidence" value="ECO:0007669"/>
    <property type="project" value="UniProtKB-ARBA"/>
</dbReference>
<comment type="caution">
    <text evidence="13">The sequence shown here is derived from an EMBL/GenBank/DDBJ whole genome shotgun (WGS) entry which is preliminary data.</text>
</comment>
<dbReference type="Gene3D" id="3.40.850.10">
    <property type="entry name" value="Kinesin motor domain"/>
    <property type="match status" value="1"/>
</dbReference>
<dbReference type="Pfam" id="PF14538">
    <property type="entry name" value="Raptor_N"/>
    <property type="match status" value="1"/>
</dbReference>
<evidence type="ECO:0000313" key="14">
    <source>
        <dbReference type="Proteomes" id="UP001211065"/>
    </source>
</evidence>
<dbReference type="InterPro" id="IPR036322">
    <property type="entry name" value="WD40_repeat_dom_sf"/>
</dbReference>
<dbReference type="GO" id="GO:0003777">
    <property type="term" value="F:microtubule motor activity"/>
    <property type="evidence" value="ECO:0007669"/>
    <property type="project" value="InterPro"/>
</dbReference>
<dbReference type="GO" id="GO:0000779">
    <property type="term" value="C:condensed chromosome, centromeric region"/>
    <property type="evidence" value="ECO:0007669"/>
    <property type="project" value="UniProtKB-ARBA"/>
</dbReference>
<comment type="similarity">
    <text evidence="1">Belongs to the WD repeat RAPTOR family.</text>
</comment>
<dbReference type="Gene3D" id="2.130.10.10">
    <property type="entry name" value="YVTN repeat-like/Quinoprotein amine dehydrogenase"/>
    <property type="match status" value="1"/>
</dbReference>
<dbReference type="InterPro" id="IPR027417">
    <property type="entry name" value="P-loop_NTPase"/>
</dbReference>
<dbReference type="PROSITE" id="PS50082">
    <property type="entry name" value="WD_REPEATS_2"/>
    <property type="match status" value="1"/>
</dbReference>
<dbReference type="GO" id="GO:0005524">
    <property type="term" value="F:ATP binding"/>
    <property type="evidence" value="ECO:0007669"/>
    <property type="project" value="UniProtKB-UniRule"/>
</dbReference>
<sequence>MSSDTDLSVYSFSFFNEKRHELQTTLSLNSTDAIKEWRMKEKLKTVSVALVLCLNIGIDPPDVVKPIPCAKLECWIDPFSLPPQKALDAIGRTLQIQYEVWQPRAKYRLSLDPSLDDTKKLCCSLRRNSKDERILFHYNGHGVPKPTQGGEICQYIPVSIFDIQSWLGSPCIYVYDCSNAGNILQAFNRFATQRDTHRNGQENADSVLDSANNSSTTPMSECIQLAACAANEILPLHPDLPADIFTCCLTTPIEIALRWFVSQDPLLKKNITKEMIAKIPGKLSDRRTPLGELNWIFTSITDTIAWNVLPSDVFKRFFRQDLMVAALFRNFLLAGRIMRYFRCHPVSHPELPATHQHPMWQAWDLAAESSLSQLPALLGMEGNAPIEYRHSTFFAEQLTAFEVWLRKGAISKTPPQQLPIVLQVLLSQIYRLRALMLLSRFLDLGPWAVNLALNLGIFPYILKLLQSPAQELKLVLVFIWAKILAVDRSCQTDLLKDSGYTYFINILSVNSPIPQIPNISEHYAMCVFILCVFCHNFKNGQQACLKSDLLLVLILHMGDQDPLLRQWCCICLGKCWDGFPEARIAGIREGVQDKLVAYLLDPTPEVRTASLYALSTLLGDLNNTDATVEMTHNIAMSILNSMTDASPMVRKELLATLKKIVDAHPNKFVVASFELLEERRRGLSERTVKGIMSVEGISPLLENNGSSSGYKSQGPYSVYTTILKVLLILSVDPFPTVAALASDIVDEINLNMMTSSLIDPTTLQSVLVSNEISKNPSASRDRVALKEQVTSPTSKPINAHTLKKSSSFASSLRSLAGFLPISAPNSPNLNRASNTSLADTLASDFRSSVKSTPVRKSSASSPSSPHHLPNTAKHGLSFFDLSCEYFAEPQMRVSEIEDPGSVKFIERQWRRQRNEKVLVQAEASYQQKGKFETHYGTLQSDQFGKINNILFSQYEPYALCSNDKDDITVFNWEDRMKVNTFSNNSPMHSRIKSLTLINEDDIPLLVVGTDDGVLKIYKKYQQKNQVRLVTSWMGLTELTPGYSSKLNLSNVSGENTGLVLNWQQTLGCFFVSGAAKVIKVWDAERELCVQDIPTGSETSVTCLTSEIYGGNLIFGGCSDGIVRSYDRRTQLNESVSTVFSDHHSKILSCHFRQNGELITGSVSGDIRIWDIRKAAHPLKSLESNGELSSISVHDHAPIIALMLSDNTSEKIKVAIRVRPLTDREKSENEKKLWLISGTYLKLPTQPPFHFDNVYQTSTDCLYNDLLKKDLILKCLEGINGTIFAYGQTSSGKTYTMQGTHKDKGIISLSIQDIFNFIIQNPQREFLLRVSYLEIYNESVRDLLQPDSKDLKIHENRNREFFVDNLSEVVVVSASETEELLRKGNANRQMGETKMNENSSRSHTIFKIVIESRELDENTRKSVNGAVKVSQLNLVDLAGSERVGSTGAEGLRLREGSHINKSLLILGTVIGKLSEGGDKKHIPYRDSKLTLILKQSLGGNANTAIICNITPAASFVEETLSTLKFASRAKTIRNKPEINEVLSDEALLRKYKNEIQELKNQLKKVKSSSLSDDSNHDKKLEEHEKLVLLDHIEKLKRVILTASNTSNNSDTQKRIVRRKTWFAGAGENIEYLEDKEKPEIRNIFTSPIKRNTRKADCNREAVLDKTTPKNKKEVSSQTKQFWYSALTYLLKVIEDHEFSEIEQQCHWSEEKTSEISTLKSFCMNDIWSSGKLLKDLKSVFVDPGILVDDVKTLELANLEKELANKIYCKQLEKIEKINILETEFNYLLKENTLLKEAAKENLKNDTKNAETSTFFDVPNNVANNALTDKEVLKIKNTNENNFDENFIKLEKKYSLELRELEAINTALAQQSYIREYENSLLLKEAFDYQSLVSALQMELKCSEMKINNGRRNQLEDIEHLNFTASNPVNEKNVLDKTEKATSIETVENCKELAILRLENTELKTSINSLVLQLETLKNLGNTEFDSLKKTGKQSPSALNEEISEPIPELIPELQNLLIDFSADFNKLKKSKFRDNENASGPICEFRSVSFVDGNESDEISIVKSLLLELKNIRLCTQDQIKLLLKENTDNFTSIQLLKDELTALQEFIQTQEIDAASEISRNKAMVIDLQSIVGSLNKDFAAEKENLSNEVYKYRNLTEKLDSQLIDVKQEYQLEKSKLLESVSLLQSSISQLNSDVESLTQLNDTLKMEISKEEFNEASVIIELQKKLEDANEANRLIISEAKDKSEKLRCEQLNSMEAFESEISELKVAILNKHTENDILKVLSAELKKEAEKFKIFENQFFEIQDDLDLCKNKLQCEKMVSNNLKEELEKFKLILENTVDEVRILNEGQLISKRECESAMNLLLEQKKSWQTLYDYSIEIESKVLSFNKLNVSYNQEIQNLHGALERLGSEYENENLNLSEQVNTLKTLLSESEASINYSDEVHGTLKEHISNLEKKKNALISELKEEKEAVSKILTEKFNLESELNQNQLSLNAEIEKNVVHTDTIMAMKVEHRNLYSRIEEIEKKNFELNQTNTKLLSVAENCDVNYRNKELEVDSIKCEFETQNEILSGELEKIKSSLEKVLQDNMKSESKNEKLESQLYQLRLKTAEFFHTSENLKKKLGEAEGKINSLRSLKTNNKELAGIIKEKDAQIKKKDILIEKLELSKEYCIQDLMKKIEDGRAEYTNILVKYKEIEAELNKIKAFEKKDLSPKNSDIQDKNVQSPKLIKNKKSDSEDLKLKFSHIDGQNGGDVLCNKIKKLVELMSICTDNIINDIKNDTDDTTVEENGYTNQLVAEVNLLKNEKRQWQMMKIHGENELKKRNSKIEEQKNELETIKKVYSEQNNSVTDKKILKRKVLGKENFDQITKLHRKRSTNEVNDEQCAQQ</sequence>
<dbReference type="SUPFAM" id="SSF52540">
    <property type="entry name" value="P-loop containing nucleoside triphosphate hydrolases"/>
    <property type="match status" value="1"/>
</dbReference>
<dbReference type="SMART" id="SM01302">
    <property type="entry name" value="Raptor_N"/>
    <property type="match status" value="1"/>
</dbReference>
<evidence type="ECO:0000256" key="7">
    <source>
        <dbReference type="ARBA" id="ARBA00023175"/>
    </source>
</evidence>
<dbReference type="InterPro" id="IPR016024">
    <property type="entry name" value="ARM-type_fold"/>
</dbReference>
<feature type="repeat" description="WD" evidence="8">
    <location>
        <begin position="1139"/>
        <end position="1172"/>
    </location>
</feature>
<evidence type="ECO:0000256" key="8">
    <source>
        <dbReference type="PROSITE-ProRule" id="PRU00221"/>
    </source>
</evidence>
<evidence type="ECO:0000256" key="3">
    <source>
        <dbReference type="ARBA" id="ARBA00022737"/>
    </source>
</evidence>
<dbReference type="PANTHER" id="PTHR12848">
    <property type="entry name" value="REGULATORY-ASSOCIATED PROTEIN OF MTOR"/>
    <property type="match status" value="1"/>
</dbReference>
<dbReference type="InterPro" id="IPR015943">
    <property type="entry name" value="WD40/YVTN_repeat-like_dom_sf"/>
</dbReference>
<dbReference type="SMART" id="SM00320">
    <property type="entry name" value="WD40"/>
    <property type="match status" value="4"/>
</dbReference>
<dbReference type="EMBL" id="JADGJW010000016">
    <property type="protein sequence ID" value="KAJ3227460.1"/>
    <property type="molecule type" value="Genomic_DNA"/>
</dbReference>
<evidence type="ECO:0000256" key="11">
    <source>
        <dbReference type="SAM" id="MobiDB-lite"/>
    </source>
</evidence>
<dbReference type="InterPro" id="IPR029347">
    <property type="entry name" value="Raptor_N"/>
</dbReference>
<reference evidence="13" key="1">
    <citation type="submission" date="2020-05" db="EMBL/GenBank/DDBJ databases">
        <title>Phylogenomic resolution of chytrid fungi.</title>
        <authorList>
            <person name="Stajich J.E."/>
            <person name="Amses K."/>
            <person name="Simmons R."/>
            <person name="Seto K."/>
            <person name="Myers J."/>
            <person name="Bonds A."/>
            <person name="Quandt C.A."/>
            <person name="Barry K."/>
            <person name="Liu P."/>
            <person name="Grigoriev I."/>
            <person name="Longcore J.E."/>
            <person name="James T.Y."/>
        </authorList>
    </citation>
    <scope>NUCLEOTIDE SEQUENCE</scope>
    <source>
        <strain evidence="13">JEL0476</strain>
    </source>
</reference>
<feature type="domain" description="Kinesin motor" evidence="12">
    <location>
        <begin position="1210"/>
        <end position="1531"/>
    </location>
</feature>
<dbReference type="GO" id="GO:1901987">
    <property type="term" value="P:regulation of cell cycle phase transition"/>
    <property type="evidence" value="ECO:0007669"/>
    <property type="project" value="UniProtKB-ARBA"/>
</dbReference>